<feature type="transmembrane region" description="Helical" evidence="1">
    <location>
        <begin position="105"/>
        <end position="124"/>
    </location>
</feature>
<feature type="transmembrane region" description="Helical" evidence="1">
    <location>
        <begin position="82"/>
        <end position="99"/>
    </location>
</feature>
<feature type="transmembrane region" description="Helical" evidence="1">
    <location>
        <begin position="254"/>
        <end position="275"/>
    </location>
</feature>
<feature type="transmembrane region" description="Helical" evidence="1">
    <location>
        <begin position="136"/>
        <end position="158"/>
    </location>
</feature>
<evidence type="ECO:0000313" key="3">
    <source>
        <dbReference type="Proteomes" id="UP001596072"/>
    </source>
</evidence>
<feature type="transmembrane region" description="Helical" evidence="1">
    <location>
        <begin position="342"/>
        <end position="365"/>
    </location>
</feature>
<feature type="transmembrane region" description="Helical" evidence="1">
    <location>
        <begin position="282"/>
        <end position="302"/>
    </location>
</feature>
<keyword evidence="3" id="KW-1185">Reference proteome</keyword>
<dbReference type="Gene3D" id="1.20.1250.20">
    <property type="entry name" value="MFS general substrate transporter like domains"/>
    <property type="match status" value="1"/>
</dbReference>
<keyword evidence="1" id="KW-1133">Transmembrane helix</keyword>
<feature type="transmembrane region" description="Helical" evidence="1">
    <location>
        <begin position="12"/>
        <end position="38"/>
    </location>
</feature>
<dbReference type="SUPFAM" id="SSF103473">
    <property type="entry name" value="MFS general substrate transporter"/>
    <property type="match status" value="1"/>
</dbReference>
<feature type="transmembrane region" description="Helical" evidence="1">
    <location>
        <begin position="308"/>
        <end position="330"/>
    </location>
</feature>
<feature type="transmembrane region" description="Helical" evidence="1">
    <location>
        <begin position="170"/>
        <end position="191"/>
    </location>
</feature>
<dbReference type="InterPro" id="IPR052524">
    <property type="entry name" value="MFS_Cyanate_Porter"/>
</dbReference>
<protein>
    <submittedName>
        <fullName evidence="2">CynX/NimT family MFS transporter</fullName>
    </submittedName>
</protein>
<dbReference type="EMBL" id="JBHSNS010000002">
    <property type="protein sequence ID" value="MFC5728575.1"/>
    <property type="molecule type" value="Genomic_DNA"/>
</dbReference>
<reference evidence="3" key="1">
    <citation type="journal article" date="2019" name="Int. J. Syst. Evol. Microbiol.">
        <title>The Global Catalogue of Microorganisms (GCM) 10K type strain sequencing project: providing services to taxonomists for standard genome sequencing and annotation.</title>
        <authorList>
            <consortium name="The Broad Institute Genomics Platform"/>
            <consortium name="The Broad Institute Genome Sequencing Center for Infectious Disease"/>
            <person name="Wu L."/>
            <person name="Ma J."/>
        </authorList>
    </citation>
    <scope>NUCLEOTIDE SEQUENCE [LARGE SCALE GENOMIC DNA]</scope>
    <source>
        <strain evidence="3">YIM 94188</strain>
    </source>
</reference>
<feature type="transmembrane region" description="Helical" evidence="1">
    <location>
        <begin position="212"/>
        <end position="234"/>
    </location>
</feature>
<dbReference type="Proteomes" id="UP001596072">
    <property type="component" value="Unassembled WGS sequence"/>
</dbReference>
<sequence length="408" mass="41483">MPPRRTPPTTGAAVVLGAAIVVLALSLRSAIGSLGVLLPTVREALDFAPAGVSVLTTLPPLCFAVIGLGTGRLVLRFGVHRVAVGLLAAVATGLVARALTDSFALFLLATVVIMAGAAIGNVVLPPLAKQHFPHRVALISSLYGAAVVGGGSLASALTVPIGDATGSWRIALGGWAVVAFIGMAMWLPTAFRDERPVEDTRPKSHRITLGDVARTRLGLAFLTCFGVQSSQAYVQFGWWGEILADAGADDAHAGALLGVITGIGIPVTLGLPALIRVTRGGMTLPIMFACCTVAGWVGVIVAPLAVGGWLWAVLLGMGGGAFTWVLAMIASRSRTAEGTSQLSALTQGVGYLVAAGTTFGVGLLHELTGSWTAPLAGTAVLAVGIGLAGAVIARSGPLEEHLPDRIRA</sequence>
<name>A0ABW0ZIU3_9ACTN</name>
<dbReference type="InterPro" id="IPR036259">
    <property type="entry name" value="MFS_trans_sf"/>
</dbReference>
<accession>A0ABW0ZIU3</accession>
<dbReference type="InterPro" id="IPR011701">
    <property type="entry name" value="MFS"/>
</dbReference>
<proteinExistence type="predicted"/>
<evidence type="ECO:0000313" key="2">
    <source>
        <dbReference type="EMBL" id="MFC5728575.1"/>
    </source>
</evidence>
<evidence type="ECO:0000256" key="1">
    <source>
        <dbReference type="SAM" id="Phobius"/>
    </source>
</evidence>
<dbReference type="PANTHER" id="PTHR23523:SF2">
    <property type="entry name" value="2-NITROIMIDAZOLE TRANSPORTER"/>
    <property type="match status" value="1"/>
</dbReference>
<keyword evidence="1" id="KW-0812">Transmembrane</keyword>
<dbReference type="Pfam" id="PF07690">
    <property type="entry name" value="MFS_1"/>
    <property type="match status" value="1"/>
</dbReference>
<feature type="transmembrane region" description="Helical" evidence="1">
    <location>
        <begin position="50"/>
        <end position="75"/>
    </location>
</feature>
<comment type="caution">
    <text evidence="2">The sequence shown here is derived from an EMBL/GenBank/DDBJ whole genome shotgun (WGS) entry which is preliminary data.</text>
</comment>
<dbReference type="RefSeq" id="WP_168798293.1">
    <property type="nucleotide sequence ID" value="NZ_JBHSNS010000002.1"/>
</dbReference>
<keyword evidence="1" id="KW-0472">Membrane</keyword>
<feature type="transmembrane region" description="Helical" evidence="1">
    <location>
        <begin position="371"/>
        <end position="393"/>
    </location>
</feature>
<dbReference type="PANTHER" id="PTHR23523">
    <property type="match status" value="1"/>
</dbReference>
<gene>
    <name evidence="2" type="ORF">ACFPQB_06565</name>
</gene>
<organism evidence="2 3">
    <name type="scientific">Nocardioides vastitatis</name>
    <dbReference type="NCBI Taxonomy" id="2568655"/>
    <lineage>
        <taxon>Bacteria</taxon>
        <taxon>Bacillati</taxon>
        <taxon>Actinomycetota</taxon>
        <taxon>Actinomycetes</taxon>
        <taxon>Propionibacteriales</taxon>
        <taxon>Nocardioidaceae</taxon>
        <taxon>Nocardioides</taxon>
    </lineage>
</organism>